<feature type="non-terminal residue" evidence="1">
    <location>
        <position position="1"/>
    </location>
</feature>
<reference evidence="1 2" key="1">
    <citation type="journal article" date="2018" name="Front. Plant Sci.">
        <title>Red Clover (Trifolium pratense) and Zigzag Clover (T. medium) - A Picture of Genomic Similarities and Differences.</title>
        <authorList>
            <person name="Dluhosova J."/>
            <person name="Istvanek J."/>
            <person name="Nedelnik J."/>
            <person name="Repkova J."/>
        </authorList>
    </citation>
    <scope>NUCLEOTIDE SEQUENCE [LARGE SCALE GENOMIC DNA]</scope>
    <source>
        <strain evidence="2">cv. 10/8</strain>
        <tissue evidence="1">Leaf</tissue>
    </source>
</reference>
<comment type="caution">
    <text evidence="1">The sequence shown here is derived from an EMBL/GenBank/DDBJ whole genome shotgun (WGS) entry which is preliminary data.</text>
</comment>
<name>A0A392RRZ7_9FABA</name>
<organism evidence="1 2">
    <name type="scientific">Trifolium medium</name>
    <dbReference type="NCBI Taxonomy" id="97028"/>
    <lineage>
        <taxon>Eukaryota</taxon>
        <taxon>Viridiplantae</taxon>
        <taxon>Streptophyta</taxon>
        <taxon>Embryophyta</taxon>
        <taxon>Tracheophyta</taxon>
        <taxon>Spermatophyta</taxon>
        <taxon>Magnoliopsida</taxon>
        <taxon>eudicotyledons</taxon>
        <taxon>Gunneridae</taxon>
        <taxon>Pentapetalae</taxon>
        <taxon>rosids</taxon>
        <taxon>fabids</taxon>
        <taxon>Fabales</taxon>
        <taxon>Fabaceae</taxon>
        <taxon>Papilionoideae</taxon>
        <taxon>50 kb inversion clade</taxon>
        <taxon>NPAAA clade</taxon>
        <taxon>Hologalegina</taxon>
        <taxon>IRL clade</taxon>
        <taxon>Trifolieae</taxon>
        <taxon>Trifolium</taxon>
    </lineage>
</organism>
<sequence length="42" mass="4413">VGGLMSGVCPQHRTTVLIPNLQPASFFGGVGSKFECVTPHRS</sequence>
<dbReference type="Proteomes" id="UP000265520">
    <property type="component" value="Unassembled WGS sequence"/>
</dbReference>
<dbReference type="AlphaFoldDB" id="A0A392RRZ7"/>
<protein>
    <submittedName>
        <fullName evidence="1">Uncharacterized protein</fullName>
    </submittedName>
</protein>
<evidence type="ECO:0000313" key="2">
    <source>
        <dbReference type="Proteomes" id="UP000265520"/>
    </source>
</evidence>
<evidence type="ECO:0000313" key="1">
    <source>
        <dbReference type="EMBL" id="MCI39408.1"/>
    </source>
</evidence>
<dbReference type="EMBL" id="LXQA010267061">
    <property type="protein sequence ID" value="MCI39408.1"/>
    <property type="molecule type" value="Genomic_DNA"/>
</dbReference>
<proteinExistence type="predicted"/>
<keyword evidence="2" id="KW-1185">Reference proteome</keyword>
<accession>A0A392RRZ7</accession>